<dbReference type="InterPro" id="IPR036047">
    <property type="entry name" value="F-box-like_dom_sf"/>
</dbReference>
<dbReference type="EMBL" id="KI925458">
    <property type="protein sequence ID" value="ETW81375.1"/>
    <property type="molecule type" value="Genomic_DNA"/>
</dbReference>
<proteinExistence type="predicted"/>
<dbReference type="Gene3D" id="1.20.1280.50">
    <property type="match status" value="1"/>
</dbReference>
<dbReference type="STRING" id="747525.W4K7P8"/>
<dbReference type="InterPro" id="IPR001810">
    <property type="entry name" value="F-box_dom"/>
</dbReference>
<name>W4K7P8_HETIT</name>
<evidence type="ECO:0000259" key="1">
    <source>
        <dbReference type="Pfam" id="PF12937"/>
    </source>
</evidence>
<protein>
    <recommendedName>
        <fullName evidence="1">F-box domain-containing protein</fullName>
    </recommendedName>
</protein>
<dbReference type="HOGENOM" id="CLU_065402_0_0_1"/>
<gene>
    <name evidence="2" type="ORF">HETIRDRAFT_417520</name>
</gene>
<dbReference type="Proteomes" id="UP000030671">
    <property type="component" value="Unassembled WGS sequence"/>
</dbReference>
<dbReference type="InParanoid" id="W4K7P8"/>
<sequence length="362" mass="40853">MSNHGVHHTSLPNRWTKLLAAVHDVRRAVHLRRRRVFPVTRLPNELLGHVFSLLADDDPPYKETSASRPRPFSIGWIKVTHVCRHWREVALDYSQLWAHIPLDMGREWTRELIVRAKHAPLAIYGKREAGLILPALVASGHLSHTRVLCIRDADLDVVHSMTTAAAPMLEHVTLELVMAGHYIVTLLPEDIFAFHAPRLRRGPLSTDFSIPRHIFNESPVPFLPSQRDFYDSLANMPHLESLIIRFALPSVIADTIEPQRRGSIALPHLRVLNLAGPWLDVVAILEVILFPALAVLHLAYLAEGNDGDPSSVIFPSLLRYDDMPPGIDPNARLLIAIRPRGWCWIYSRYPAASPHSTSHVLH</sequence>
<reference evidence="2 3" key="1">
    <citation type="journal article" date="2012" name="New Phytol.">
        <title>Insight into trade-off between wood decay and parasitism from the genome of a fungal forest pathogen.</title>
        <authorList>
            <person name="Olson A."/>
            <person name="Aerts A."/>
            <person name="Asiegbu F."/>
            <person name="Belbahri L."/>
            <person name="Bouzid O."/>
            <person name="Broberg A."/>
            <person name="Canback B."/>
            <person name="Coutinho P.M."/>
            <person name="Cullen D."/>
            <person name="Dalman K."/>
            <person name="Deflorio G."/>
            <person name="van Diepen L.T."/>
            <person name="Dunand C."/>
            <person name="Duplessis S."/>
            <person name="Durling M."/>
            <person name="Gonthier P."/>
            <person name="Grimwood J."/>
            <person name="Fossdal C.G."/>
            <person name="Hansson D."/>
            <person name="Henrissat B."/>
            <person name="Hietala A."/>
            <person name="Himmelstrand K."/>
            <person name="Hoffmeister D."/>
            <person name="Hogberg N."/>
            <person name="James T.Y."/>
            <person name="Karlsson M."/>
            <person name="Kohler A."/>
            <person name="Kues U."/>
            <person name="Lee Y.H."/>
            <person name="Lin Y.C."/>
            <person name="Lind M."/>
            <person name="Lindquist E."/>
            <person name="Lombard V."/>
            <person name="Lucas S."/>
            <person name="Lunden K."/>
            <person name="Morin E."/>
            <person name="Murat C."/>
            <person name="Park J."/>
            <person name="Raffaello T."/>
            <person name="Rouze P."/>
            <person name="Salamov A."/>
            <person name="Schmutz J."/>
            <person name="Solheim H."/>
            <person name="Stahlberg J."/>
            <person name="Velez H."/>
            <person name="de Vries R.P."/>
            <person name="Wiebenga A."/>
            <person name="Woodward S."/>
            <person name="Yakovlev I."/>
            <person name="Garbelotto M."/>
            <person name="Martin F."/>
            <person name="Grigoriev I.V."/>
            <person name="Stenlid J."/>
        </authorList>
    </citation>
    <scope>NUCLEOTIDE SEQUENCE [LARGE SCALE GENOMIC DNA]</scope>
    <source>
        <strain evidence="2 3">TC 32-1</strain>
    </source>
</reference>
<dbReference type="GeneID" id="20673412"/>
<feature type="domain" description="F-box" evidence="1">
    <location>
        <begin position="41"/>
        <end position="100"/>
    </location>
</feature>
<dbReference type="KEGG" id="hir:HETIRDRAFT_417520"/>
<dbReference type="SUPFAM" id="SSF81383">
    <property type="entry name" value="F-box domain"/>
    <property type="match status" value="1"/>
</dbReference>
<dbReference type="RefSeq" id="XP_009546027.1">
    <property type="nucleotide sequence ID" value="XM_009547732.1"/>
</dbReference>
<dbReference type="OrthoDB" id="2884925at2759"/>
<dbReference type="Pfam" id="PF12937">
    <property type="entry name" value="F-box-like"/>
    <property type="match status" value="1"/>
</dbReference>
<accession>W4K7P8</accession>
<evidence type="ECO:0000313" key="3">
    <source>
        <dbReference type="Proteomes" id="UP000030671"/>
    </source>
</evidence>
<organism evidence="2 3">
    <name type="scientific">Heterobasidion irregulare (strain TC 32-1)</name>
    <dbReference type="NCBI Taxonomy" id="747525"/>
    <lineage>
        <taxon>Eukaryota</taxon>
        <taxon>Fungi</taxon>
        <taxon>Dikarya</taxon>
        <taxon>Basidiomycota</taxon>
        <taxon>Agaricomycotina</taxon>
        <taxon>Agaricomycetes</taxon>
        <taxon>Russulales</taxon>
        <taxon>Bondarzewiaceae</taxon>
        <taxon>Heterobasidion</taxon>
        <taxon>Heterobasidion annosum species complex</taxon>
    </lineage>
</organism>
<evidence type="ECO:0000313" key="2">
    <source>
        <dbReference type="EMBL" id="ETW81375.1"/>
    </source>
</evidence>
<dbReference type="AlphaFoldDB" id="W4K7P8"/>
<keyword evidence="3" id="KW-1185">Reference proteome</keyword>